<name>A0ABR4N4R1_9FUNG</name>
<feature type="compositionally biased region" description="Basic and acidic residues" evidence="5">
    <location>
        <begin position="788"/>
        <end position="798"/>
    </location>
</feature>
<dbReference type="Proteomes" id="UP001527925">
    <property type="component" value="Unassembled WGS sequence"/>
</dbReference>
<feature type="domain" description="DBF4-type" evidence="6">
    <location>
        <begin position="385"/>
        <end position="434"/>
    </location>
</feature>
<evidence type="ECO:0000259" key="6">
    <source>
        <dbReference type="PROSITE" id="PS51265"/>
    </source>
</evidence>
<feature type="region of interest" description="Disordered" evidence="5">
    <location>
        <begin position="1188"/>
        <end position="1329"/>
    </location>
</feature>
<feature type="region of interest" description="Disordered" evidence="5">
    <location>
        <begin position="727"/>
        <end position="828"/>
    </location>
</feature>
<dbReference type="PANTHER" id="PTHR15375:SF26">
    <property type="entry name" value="PROTEIN CHIFFON"/>
    <property type="match status" value="1"/>
</dbReference>
<evidence type="ECO:0000256" key="4">
    <source>
        <dbReference type="PROSITE-ProRule" id="PRU00600"/>
    </source>
</evidence>
<dbReference type="InterPro" id="IPR006572">
    <property type="entry name" value="Znf_DBF"/>
</dbReference>
<dbReference type="InterPro" id="IPR013939">
    <property type="entry name" value="Regulatory_Dfp1/Him1"/>
</dbReference>
<feature type="region of interest" description="Disordered" evidence="5">
    <location>
        <begin position="1006"/>
        <end position="1160"/>
    </location>
</feature>
<feature type="compositionally biased region" description="Low complexity" evidence="5">
    <location>
        <begin position="608"/>
        <end position="617"/>
    </location>
</feature>
<keyword evidence="8" id="KW-1185">Reference proteome</keyword>
<dbReference type="Pfam" id="PF08630">
    <property type="entry name" value="Dfp1_Him1_M"/>
    <property type="match status" value="1"/>
</dbReference>
<dbReference type="InterPro" id="IPR038545">
    <property type="entry name" value="Znf_DBF_sf"/>
</dbReference>
<feature type="region of interest" description="Disordered" evidence="5">
    <location>
        <begin position="473"/>
        <end position="499"/>
    </location>
</feature>
<dbReference type="Gene3D" id="6.10.250.3410">
    <property type="entry name" value="DBF zinc finger"/>
    <property type="match status" value="1"/>
</dbReference>
<keyword evidence="1" id="KW-0479">Metal-binding</keyword>
<feature type="region of interest" description="Disordered" evidence="5">
    <location>
        <begin position="879"/>
        <end position="922"/>
    </location>
</feature>
<organism evidence="7 8">
    <name type="scientific">Polyrhizophydium stewartii</name>
    <dbReference type="NCBI Taxonomy" id="2732419"/>
    <lineage>
        <taxon>Eukaryota</taxon>
        <taxon>Fungi</taxon>
        <taxon>Fungi incertae sedis</taxon>
        <taxon>Chytridiomycota</taxon>
        <taxon>Chytridiomycota incertae sedis</taxon>
        <taxon>Chytridiomycetes</taxon>
        <taxon>Rhizophydiales</taxon>
        <taxon>Rhizophydiales incertae sedis</taxon>
        <taxon>Polyrhizophydium</taxon>
    </lineage>
</organism>
<evidence type="ECO:0000256" key="5">
    <source>
        <dbReference type="SAM" id="MobiDB-lite"/>
    </source>
</evidence>
<feature type="region of interest" description="Disordered" evidence="5">
    <location>
        <begin position="239"/>
        <end position="267"/>
    </location>
</feature>
<evidence type="ECO:0000313" key="8">
    <source>
        <dbReference type="Proteomes" id="UP001527925"/>
    </source>
</evidence>
<dbReference type="InterPro" id="IPR051590">
    <property type="entry name" value="Replication_Regulatory_Kinase"/>
</dbReference>
<proteinExistence type="predicted"/>
<feature type="region of interest" description="Disordered" evidence="5">
    <location>
        <begin position="108"/>
        <end position="127"/>
    </location>
</feature>
<feature type="compositionally biased region" description="Basic and acidic residues" evidence="5">
    <location>
        <begin position="490"/>
        <end position="499"/>
    </location>
</feature>
<sequence>MPPLHQPGSASQASAAAGASAEASADRAARAQQTHSQRVAAWRERFRTFVFYLDGFDPHAAAKIAKDIKTLGGPIQQLVAFFDASVSHLVTTNPAAIDAVAQGGSASKDVAKPSGLRGPSPAQKKPQLPEIILQAQKLNTKVWPAPKLQKILDTLLPSTARGLDEVIRREKLYGISTSADKDKPRPAFRPLTGIYIFVDDTAHAYRPVIAHQFPAPEGPDHPPWPVIYYTSHSSKSVFDPHVASTPNTTENDETDQEASTHAHQVAADPRDAAPLIPSGMAHADPAALSIASGLVSGSMANALQRRDPLDNRQIARLDQRAFSAAHAAHAAPPTGAAAALALTAASASQAAAGLQREPASQSSRPARRSTSAPAPSRTRLVGMSFYTRPGYCENCAIKYDEYRSHVQSKQHRAWAANQQNFLIIDNMIEKLRREPLDDPIDPYEPYEICRKEDPIQLCDESELNEGPMTCTDMETTNDSRDAAESAETNTDGHHNGEDEHAGAFEMELPVATFDIGEDPALAAKPTFLGAIQHAAVFVTPAADAAPLPCPDVGQVCARGADAPATSQPVVRDAAPLQGADDAGATTAIVVEESQDTVSEGGSLHDRQASASKAASTPAAPRIGLKLESLIATPMQSTVRAELGSASAVAEGIAAQQISADPGALERAPDSSGCTGSGGFAAIAATAAAAAVFAMTPGAAASPSGVAPPGASASASASASAATTFAAAPIDSEKTPTRSQPATEPSQLHVRSSADLSRLLAAENPPDEPSTEALATQADATTPRQSRGRQVDEGDRPTPDEPDEDDATGAETEHSAVTPLRARGAQDLTRMHRMYTDHCYTSMARRSATPLPRPPVSTAMAPTHDIASDTVSTHIMSPLSQRVTSQRTGSQRPIIGVPKALPNTGVDSTTDAVGTSERDSSQHATMISHPIRLVYDLSGTSVTSMPSTDNVASDGVALVSTPHAARRLDVAVRGAALLADGRASCPAIDGPTSAHVVSVSGSAPALAASVHDDTDPAKPDRAVSLRSAPASALPSTTSAPGVAPSMHADSTDLATTSLPPSPSGAANSVAASEPPHAGGAQVDGTSVNLRTSHGKRPSDEAPSVRTQLFGANEHSDSQDSVGEGSRGDRADGRDAQTDSDQDGGHRHKRHATSQSVSRDTSAALPLPVARCDTLPAADLPVDDVTAAQMPAAQPDAGTPPEIRQPQQQPPVARDGELRAAKVGTPPPAPPPGFVASPRTPVCSQRAAAPRSGSLSPLAARRMGTNGQFNAGRSRAASPGLRGPGPYTPRRLTRPPMVLSARALSGSPTPAVELSTRASSPPASPLRRTAQ</sequence>
<feature type="region of interest" description="Disordered" evidence="5">
    <location>
        <begin position="594"/>
        <end position="617"/>
    </location>
</feature>
<dbReference type="SMART" id="SM00586">
    <property type="entry name" value="ZnF_DBF"/>
    <property type="match status" value="1"/>
</dbReference>
<feature type="compositionally biased region" description="Low complexity" evidence="5">
    <location>
        <begin position="1023"/>
        <end position="1038"/>
    </location>
</feature>
<accession>A0ABR4N4R1</accession>
<reference evidence="7 8" key="1">
    <citation type="submission" date="2023-09" db="EMBL/GenBank/DDBJ databases">
        <title>Pangenome analysis of Batrachochytrium dendrobatidis and related Chytrids.</title>
        <authorList>
            <person name="Yacoub M.N."/>
            <person name="Stajich J.E."/>
            <person name="James T.Y."/>
        </authorList>
    </citation>
    <scope>NUCLEOTIDE SEQUENCE [LARGE SCALE GENOMIC DNA]</scope>
    <source>
        <strain evidence="7 8">JEL0888</strain>
    </source>
</reference>
<comment type="caution">
    <text evidence="7">The sequence shown here is derived from an EMBL/GenBank/DDBJ whole genome shotgun (WGS) entry which is preliminary data.</text>
</comment>
<feature type="region of interest" description="Disordered" evidence="5">
    <location>
        <begin position="351"/>
        <end position="377"/>
    </location>
</feature>
<protein>
    <submittedName>
        <fullName evidence="7">Cdc7p-Dbf4p kinase complex regulatory subunit</fullName>
    </submittedName>
</protein>
<keyword evidence="3" id="KW-0862">Zinc</keyword>
<keyword evidence="2 4" id="KW-0863">Zinc-finger</keyword>
<feature type="compositionally biased region" description="Basic and acidic residues" evidence="5">
    <location>
        <begin position="1009"/>
        <end position="1022"/>
    </location>
</feature>
<evidence type="ECO:0000313" key="7">
    <source>
        <dbReference type="EMBL" id="KAL2914459.1"/>
    </source>
</evidence>
<dbReference type="PANTHER" id="PTHR15375">
    <property type="entry name" value="ACTIVATOR OF S-PHASE KINASE-RELATED"/>
    <property type="match status" value="1"/>
</dbReference>
<gene>
    <name evidence="7" type="primary">DBF4</name>
    <name evidence="7" type="ORF">HK105_206026</name>
</gene>
<feature type="region of interest" description="Disordered" evidence="5">
    <location>
        <begin position="1"/>
        <end position="32"/>
    </location>
</feature>
<evidence type="ECO:0000256" key="3">
    <source>
        <dbReference type="ARBA" id="ARBA00022833"/>
    </source>
</evidence>
<feature type="compositionally biased region" description="Low complexity" evidence="5">
    <location>
        <begin position="8"/>
        <end position="23"/>
    </location>
</feature>
<dbReference type="EMBL" id="JADGIZ020000033">
    <property type="protein sequence ID" value="KAL2914459.1"/>
    <property type="molecule type" value="Genomic_DNA"/>
</dbReference>
<feature type="compositionally biased region" description="Basic and acidic residues" evidence="5">
    <location>
        <begin position="1124"/>
        <end position="1135"/>
    </location>
</feature>
<feature type="compositionally biased region" description="Polar residues" evidence="5">
    <location>
        <begin position="879"/>
        <end position="890"/>
    </location>
</feature>
<evidence type="ECO:0000256" key="2">
    <source>
        <dbReference type="ARBA" id="ARBA00022771"/>
    </source>
</evidence>
<evidence type="ECO:0000256" key="1">
    <source>
        <dbReference type="ARBA" id="ARBA00022723"/>
    </source>
</evidence>
<feature type="compositionally biased region" description="Polar residues" evidence="5">
    <location>
        <begin position="1051"/>
        <end position="1069"/>
    </location>
</feature>
<dbReference type="Pfam" id="PF07535">
    <property type="entry name" value="zf-DBF"/>
    <property type="match status" value="1"/>
</dbReference>
<dbReference type="PROSITE" id="PS51265">
    <property type="entry name" value="ZF_DBF4"/>
    <property type="match status" value="1"/>
</dbReference>
<feature type="compositionally biased region" description="Polar residues" evidence="5">
    <location>
        <begin position="736"/>
        <end position="749"/>
    </location>
</feature>